<dbReference type="InterPro" id="IPR036390">
    <property type="entry name" value="WH_DNA-bd_sf"/>
</dbReference>
<dbReference type="Pfam" id="PF01022">
    <property type="entry name" value="HTH_5"/>
    <property type="match status" value="1"/>
</dbReference>
<dbReference type="Proteomes" id="UP001501474">
    <property type="component" value="Unassembled WGS sequence"/>
</dbReference>
<keyword evidence="3" id="KW-0804">Transcription</keyword>
<accession>A0ABN3EAH8</accession>
<dbReference type="InterPro" id="IPR036388">
    <property type="entry name" value="WH-like_DNA-bd_sf"/>
</dbReference>
<dbReference type="PROSITE" id="PS50987">
    <property type="entry name" value="HTH_ARSR_2"/>
    <property type="match status" value="1"/>
</dbReference>
<gene>
    <name evidence="5" type="ORF">GCM10010104_56730</name>
</gene>
<feature type="domain" description="HTH arsR-type" evidence="4">
    <location>
        <begin position="90"/>
        <end position="184"/>
    </location>
</feature>
<dbReference type="PANTHER" id="PTHR43132">
    <property type="entry name" value="ARSENICAL RESISTANCE OPERON REPRESSOR ARSR-RELATED"/>
    <property type="match status" value="1"/>
</dbReference>
<dbReference type="Gene3D" id="1.10.10.10">
    <property type="entry name" value="Winged helix-like DNA-binding domain superfamily/Winged helix DNA-binding domain"/>
    <property type="match status" value="1"/>
</dbReference>
<dbReference type="InterPro" id="IPR001845">
    <property type="entry name" value="HTH_ArsR_DNA-bd_dom"/>
</dbReference>
<name>A0ABN3EAH8_9ACTN</name>
<dbReference type="SUPFAM" id="SSF46785">
    <property type="entry name" value="Winged helix' DNA-binding domain"/>
    <property type="match status" value="1"/>
</dbReference>
<keyword evidence="1" id="KW-0805">Transcription regulation</keyword>
<organism evidence="5 6">
    <name type="scientific">Streptomyces indiaensis</name>
    <dbReference type="NCBI Taxonomy" id="284033"/>
    <lineage>
        <taxon>Bacteria</taxon>
        <taxon>Bacillati</taxon>
        <taxon>Actinomycetota</taxon>
        <taxon>Actinomycetes</taxon>
        <taxon>Kitasatosporales</taxon>
        <taxon>Streptomycetaceae</taxon>
        <taxon>Streptomyces</taxon>
    </lineage>
</organism>
<dbReference type="SMART" id="SM00418">
    <property type="entry name" value="HTH_ARSR"/>
    <property type="match status" value="1"/>
</dbReference>
<dbReference type="InterPro" id="IPR051011">
    <property type="entry name" value="Metal_resp_trans_reg"/>
</dbReference>
<evidence type="ECO:0000313" key="6">
    <source>
        <dbReference type="Proteomes" id="UP001501474"/>
    </source>
</evidence>
<dbReference type="InterPro" id="IPR011991">
    <property type="entry name" value="ArsR-like_HTH"/>
</dbReference>
<dbReference type="PRINTS" id="PR00778">
    <property type="entry name" value="HTHARSR"/>
</dbReference>
<dbReference type="NCBIfam" id="NF033788">
    <property type="entry name" value="HTH_metalloreg"/>
    <property type="match status" value="1"/>
</dbReference>
<evidence type="ECO:0000256" key="2">
    <source>
        <dbReference type="ARBA" id="ARBA00023125"/>
    </source>
</evidence>
<protein>
    <recommendedName>
        <fullName evidence="4">HTH arsR-type domain-containing protein</fullName>
    </recommendedName>
</protein>
<evidence type="ECO:0000313" key="5">
    <source>
        <dbReference type="EMBL" id="GAA2252601.1"/>
    </source>
</evidence>
<dbReference type="EMBL" id="BAAART010000155">
    <property type="protein sequence ID" value="GAA2252601.1"/>
    <property type="molecule type" value="Genomic_DNA"/>
</dbReference>
<evidence type="ECO:0000256" key="3">
    <source>
        <dbReference type="ARBA" id="ARBA00023163"/>
    </source>
</evidence>
<reference evidence="5 6" key="1">
    <citation type="journal article" date="2019" name="Int. J. Syst. Evol. Microbiol.">
        <title>The Global Catalogue of Microorganisms (GCM) 10K type strain sequencing project: providing services to taxonomists for standard genome sequencing and annotation.</title>
        <authorList>
            <consortium name="The Broad Institute Genomics Platform"/>
            <consortium name="The Broad Institute Genome Sequencing Center for Infectious Disease"/>
            <person name="Wu L."/>
            <person name="Ma J."/>
        </authorList>
    </citation>
    <scope>NUCLEOTIDE SEQUENCE [LARGE SCALE GENOMIC DNA]</scope>
    <source>
        <strain evidence="5 6">JCM 3053</strain>
    </source>
</reference>
<keyword evidence="6" id="KW-1185">Reference proteome</keyword>
<proteinExistence type="predicted"/>
<evidence type="ECO:0000256" key="1">
    <source>
        <dbReference type="ARBA" id="ARBA00023015"/>
    </source>
</evidence>
<dbReference type="PANTHER" id="PTHR43132:SF8">
    <property type="entry name" value="HTH-TYPE TRANSCRIPTIONAL REGULATOR KMTR"/>
    <property type="match status" value="1"/>
</dbReference>
<evidence type="ECO:0000259" key="4">
    <source>
        <dbReference type="PROSITE" id="PS50987"/>
    </source>
</evidence>
<sequence length="191" mass="20527">MTQAMAVPVAVLVLVSVAVPVILPMPMPMPMPVAVSVLGRVGVGVLVPVVHVDPLPVRAGVDVPVPWRHYVRMSARMHLSSAHDAHPRSPGEEQFALAAELLALLGDRTRLALLHALAGGEADVTTLTEACGAARPAVSQHLARLRLAGLVNTRKEGRRVIYSLRDGHLRRLVDEALNVADHRLSDRPLHD</sequence>
<keyword evidence="2" id="KW-0238">DNA-binding</keyword>
<dbReference type="CDD" id="cd00090">
    <property type="entry name" value="HTH_ARSR"/>
    <property type="match status" value="1"/>
</dbReference>
<comment type="caution">
    <text evidence="5">The sequence shown here is derived from an EMBL/GenBank/DDBJ whole genome shotgun (WGS) entry which is preliminary data.</text>
</comment>